<dbReference type="SUPFAM" id="SSF51206">
    <property type="entry name" value="cAMP-binding domain-like"/>
    <property type="match status" value="1"/>
</dbReference>
<dbReference type="AlphaFoldDB" id="A0A923L7U6"/>
<sequence length="193" mass="22517">MKEILYKYMAKHTNLREAEQEAIINEIVVERFLKGTDLTKQGYRLDTTTDCYFVLAGCVRQFYIDEDGKEITSNFYTEEQAILLANFGDSSQVSNYSLTCVEDSVLVVSDMVREEEMYLDFPELETMTRRMMEGYLGQTQNELAQFFRLSPEERYKSVITNRPDLITRVPQHQLASYLGITPESLSRIKKRIQ</sequence>
<proteinExistence type="predicted"/>
<dbReference type="Gene3D" id="2.60.120.10">
    <property type="entry name" value="Jelly Rolls"/>
    <property type="match status" value="1"/>
</dbReference>
<evidence type="ECO:0000313" key="3">
    <source>
        <dbReference type="EMBL" id="MBC5638101.1"/>
    </source>
</evidence>
<comment type="caution">
    <text evidence="3">The sequence shown here is derived from an EMBL/GenBank/DDBJ whole genome shotgun (WGS) entry which is preliminary data.</text>
</comment>
<accession>A0A923L7U6</accession>
<dbReference type="EMBL" id="JACOOL010000012">
    <property type="protein sequence ID" value="MBC5638101.1"/>
    <property type="molecule type" value="Genomic_DNA"/>
</dbReference>
<organism evidence="3 4">
    <name type="scientific">Ornithinibacillus hominis</name>
    <dbReference type="NCBI Taxonomy" id="2763055"/>
    <lineage>
        <taxon>Bacteria</taxon>
        <taxon>Bacillati</taxon>
        <taxon>Bacillota</taxon>
        <taxon>Bacilli</taxon>
        <taxon>Bacillales</taxon>
        <taxon>Bacillaceae</taxon>
        <taxon>Ornithinibacillus</taxon>
    </lineage>
</organism>
<keyword evidence="4" id="KW-1185">Reference proteome</keyword>
<dbReference type="Proteomes" id="UP000637359">
    <property type="component" value="Unassembled WGS sequence"/>
</dbReference>
<evidence type="ECO:0000259" key="2">
    <source>
        <dbReference type="SMART" id="SM00100"/>
    </source>
</evidence>
<feature type="domain" description="Cyclic nucleotide-binding" evidence="2">
    <location>
        <begin position="11"/>
        <end position="133"/>
    </location>
</feature>
<dbReference type="SMART" id="SM00100">
    <property type="entry name" value="cNMP"/>
    <property type="match status" value="1"/>
</dbReference>
<evidence type="ECO:0000256" key="1">
    <source>
        <dbReference type="ARBA" id="ARBA00023159"/>
    </source>
</evidence>
<dbReference type="InterPro" id="IPR014710">
    <property type="entry name" value="RmlC-like_jellyroll"/>
</dbReference>
<dbReference type="RefSeq" id="WP_186870805.1">
    <property type="nucleotide sequence ID" value="NZ_JACOOL010000012.1"/>
</dbReference>
<keyword evidence="1" id="KW-0010">Activator</keyword>
<dbReference type="InterPro" id="IPR018490">
    <property type="entry name" value="cNMP-bd_dom_sf"/>
</dbReference>
<protein>
    <submittedName>
        <fullName evidence="3">Crp/Fnr family transcriptional regulator</fullName>
    </submittedName>
</protein>
<reference evidence="3" key="1">
    <citation type="submission" date="2020-08" db="EMBL/GenBank/DDBJ databases">
        <title>Genome public.</title>
        <authorList>
            <person name="Liu C."/>
            <person name="Sun Q."/>
        </authorList>
    </citation>
    <scope>NUCLEOTIDE SEQUENCE</scope>
    <source>
        <strain evidence="3">BX22</strain>
    </source>
</reference>
<gene>
    <name evidence="3" type="ORF">H8S33_14990</name>
</gene>
<evidence type="ECO:0000313" key="4">
    <source>
        <dbReference type="Proteomes" id="UP000637359"/>
    </source>
</evidence>
<dbReference type="CDD" id="cd00038">
    <property type="entry name" value="CAP_ED"/>
    <property type="match status" value="1"/>
</dbReference>
<dbReference type="InterPro" id="IPR000595">
    <property type="entry name" value="cNMP-bd_dom"/>
</dbReference>
<name>A0A923L7U6_9BACI</name>